<evidence type="ECO:0000256" key="2">
    <source>
        <dbReference type="PIRSR" id="PIRSR001359-2"/>
    </source>
</evidence>
<feature type="binding site" evidence="2">
    <location>
        <position position="185"/>
    </location>
    <ligand>
        <name>dihydroxyacetone phosphate</name>
        <dbReference type="ChEBI" id="CHEBI:57642"/>
    </ligand>
</feature>
<feature type="binding site" evidence="3">
    <location>
        <position position="84"/>
    </location>
    <ligand>
        <name>Zn(2+)</name>
        <dbReference type="ChEBI" id="CHEBI:29105"/>
        <label>1</label>
        <note>catalytic</note>
    </ligand>
</feature>
<dbReference type="Proteomes" id="UP000176241">
    <property type="component" value="Unassembled WGS sequence"/>
</dbReference>
<reference evidence="4 5" key="1">
    <citation type="journal article" date="2016" name="Nat. Commun.">
        <title>Thousands of microbial genomes shed light on interconnected biogeochemical processes in an aquifer system.</title>
        <authorList>
            <person name="Anantharaman K."/>
            <person name="Brown C.T."/>
            <person name="Hug L.A."/>
            <person name="Sharon I."/>
            <person name="Castelle C.J."/>
            <person name="Probst A.J."/>
            <person name="Thomas B.C."/>
            <person name="Singh A."/>
            <person name="Wilkins M.J."/>
            <person name="Karaoz U."/>
            <person name="Brodie E.L."/>
            <person name="Williams K.H."/>
            <person name="Hubbard S.S."/>
            <person name="Banfield J.F."/>
        </authorList>
    </citation>
    <scope>NUCLEOTIDE SEQUENCE [LARGE SCALE GENOMIC DNA]</scope>
</reference>
<dbReference type="InterPro" id="IPR050246">
    <property type="entry name" value="Class_II_FBP_aldolase"/>
</dbReference>
<evidence type="ECO:0008006" key="6">
    <source>
        <dbReference type="Google" id="ProtNLM"/>
    </source>
</evidence>
<keyword evidence="3" id="KW-0479">Metal-binding</keyword>
<name>A0A1G1Y290_9BACT</name>
<dbReference type="CDD" id="cd00947">
    <property type="entry name" value="TBP_aldolase_IIB"/>
    <property type="match status" value="1"/>
</dbReference>
<protein>
    <recommendedName>
        <fullName evidence="6">Fructose-1,6-bisphosphate aldolase, class II</fullName>
    </recommendedName>
</protein>
<comment type="cofactor">
    <cofactor evidence="3">
        <name>Zn(2+)</name>
        <dbReference type="ChEBI" id="CHEBI:29105"/>
    </cofactor>
    <text evidence="3">Binds 2 Zn(2+) ions per subunit. One is catalytic and the other provides a structural contribution.</text>
</comment>
<feature type="binding site" evidence="3">
    <location>
        <position position="105"/>
    </location>
    <ligand>
        <name>Zn(2+)</name>
        <dbReference type="ChEBI" id="CHEBI:29105"/>
        <label>2</label>
    </ligand>
</feature>
<dbReference type="Pfam" id="PF01116">
    <property type="entry name" value="F_bP_aldolase"/>
    <property type="match status" value="1"/>
</dbReference>
<comment type="caution">
    <text evidence="4">The sequence shown here is derived from an EMBL/GenBank/DDBJ whole genome shotgun (WGS) entry which is preliminary data.</text>
</comment>
<feature type="binding site" evidence="3">
    <location>
        <position position="135"/>
    </location>
    <ligand>
        <name>Zn(2+)</name>
        <dbReference type="ChEBI" id="CHEBI:29105"/>
        <label>2</label>
    </ligand>
</feature>
<dbReference type="PANTHER" id="PTHR30304">
    <property type="entry name" value="D-TAGATOSE-1,6-BISPHOSPHATE ALDOLASE"/>
    <property type="match status" value="1"/>
</dbReference>
<dbReference type="Gene3D" id="3.20.20.70">
    <property type="entry name" value="Aldolase class I"/>
    <property type="match status" value="1"/>
</dbReference>
<sequence>MLVHIKEIVKKAQQGKYAVGAFNTANLETTLAIIRGAAAKKSPVIVQVSESTIKYATLKAITHIVQTLAKNEATDIPVALHLDHGKSFLSVAECIKAGFSSVHIDASELPFDENIALTKQSVDYAHRFGVWAQGELGSLFGKEGLTNIKLPTDPDQYMTDPKKVKEFVKKTKVDTLAVSVGTMHGSFKGKEKIDFKRLEQIARQVSIPLVLHGGSGVSSRNIKLAVQRGVRIINIDTELRVAFTETLRKTLSKTKGFYDPRKILAPSIEAVEAVVAKKIEIFGSTGKNK</sequence>
<feature type="binding site" evidence="3">
    <location>
        <position position="212"/>
    </location>
    <ligand>
        <name>Zn(2+)</name>
        <dbReference type="ChEBI" id="CHEBI:29105"/>
        <label>1</label>
        <note>catalytic</note>
    </ligand>
</feature>
<dbReference type="InterPro" id="IPR000771">
    <property type="entry name" value="FBA_II"/>
</dbReference>
<evidence type="ECO:0000313" key="4">
    <source>
        <dbReference type="EMBL" id="OGY45687.1"/>
    </source>
</evidence>
<dbReference type="SUPFAM" id="SSF51569">
    <property type="entry name" value="Aldolase"/>
    <property type="match status" value="1"/>
</dbReference>
<accession>A0A1G1Y290</accession>
<feature type="binding site" evidence="2">
    <location>
        <begin position="234"/>
        <end position="237"/>
    </location>
    <ligand>
        <name>dihydroxyacetone phosphate</name>
        <dbReference type="ChEBI" id="CHEBI:57642"/>
    </ligand>
</feature>
<dbReference type="GO" id="GO:0008270">
    <property type="term" value="F:zinc ion binding"/>
    <property type="evidence" value="ECO:0007669"/>
    <property type="project" value="InterPro"/>
</dbReference>
<dbReference type="STRING" id="1797533.A2731_00880"/>
<feature type="binding site" evidence="3">
    <location>
        <position position="184"/>
    </location>
    <ligand>
        <name>Zn(2+)</name>
        <dbReference type="ChEBI" id="CHEBI:29105"/>
        <label>1</label>
        <note>catalytic</note>
    </ligand>
</feature>
<dbReference type="AlphaFoldDB" id="A0A1G1Y290"/>
<dbReference type="PANTHER" id="PTHR30304:SF0">
    <property type="entry name" value="D-TAGATOSE-1,6-BISPHOSPHATE ALDOLASE SUBUNIT GATY-RELATED"/>
    <property type="match status" value="1"/>
</dbReference>
<evidence type="ECO:0000256" key="3">
    <source>
        <dbReference type="PIRSR" id="PIRSR001359-3"/>
    </source>
</evidence>
<gene>
    <name evidence="4" type="ORF">A2731_00880</name>
</gene>
<dbReference type="GO" id="GO:0005975">
    <property type="term" value="P:carbohydrate metabolic process"/>
    <property type="evidence" value="ECO:0007669"/>
    <property type="project" value="InterPro"/>
</dbReference>
<dbReference type="PROSITE" id="PS00602">
    <property type="entry name" value="ALDOLASE_CLASS_II_1"/>
    <property type="match status" value="1"/>
</dbReference>
<dbReference type="PIRSF" id="PIRSF001359">
    <property type="entry name" value="F_bP_aldolase_II"/>
    <property type="match status" value="1"/>
</dbReference>
<keyword evidence="3" id="KW-0862">Zinc</keyword>
<organism evidence="4 5">
    <name type="scientific">Candidatus Buchananbacteria bacterium RIFCSPHIGHO2_01_FULL_39_8</name>
    <dbReference type="NCBI Taxonomy" id="1797533"/>
    <lineage>
        <taxon>Bacteria</taxon>
        <taxon>Candidatus Buchananiibacteriota</taxon>
    </lineage>
</organism>
<dbReference type="InterPro" id="IPR013785">
    <property type="entry name" value="Aldolase_TIM"/>
</dbReference>
<dbReference type="NCBIfam" id="TIGR00167">
    <property type="entry name" value="cbbA"/>
    <property type="match status" value="1"/>
</dbReference>
<feature type="active site" description="Proton donor" evidence="1">
    <location>
        <position position="83"/>
    </location>
</feature>
<dbReference type="EMBL" id="MHIC01000012">
    <property type="protein sequence ID" value="OGY45687.1"/>
    <property type="molecule type" value="Genomic_DNA"/>
</dbReference>
<feature type="binding site" evidence="2">
    <location>
        <begin position="213"/>
        <end position="215"/>
    </location>
    <ligand>
        <name>dihydroxyacetone phosphate</name>
        <dbReference type="ChEBI" id="CHEBI:57642"/>
    </ligand>
</feature>
<evidence type="ECO:0000256" key="1">
    <source>
        <dbReference type="PIRSR" id="PIRSR001359-1"/>
    </source>
</evidence>
<evidence type="ECO:0000313" key="5">
    <source>
        <dbReference type="Proteomes" id="UP000176241"/>
    </source>
</evidence>
<proteinExistence type="predicted"/>
<dbReference type="GO" id="GO:0016832">
    <property type="term" value="F:aldehyde-lyase activity"/>
    <property type="evidence" value="ECO:0007669"/>
    <property type="project" value="InterPro"/>
</dbReference>